<accession>A0A176RTF3</accession>
<keyword evidence="2" id="KW-1185">Reference proteome</keyword>
<proteinExistence type="predicted"/>
<evidence type="ECO:0000313" key="2">
    <source>
        <dbReference type="Proteomes" id="UP000076962"/>
    </source>
</evidence>
<dbReference type="EMBL" id="LUTY01002984">
    <property type="protein sequence ID" value="OAD19015.1"/>
    <property type="molecule type" value="Genomic_DNA"/>
</dbReference>
<dbReference type="Proteomes" id="UP000076962">
    <property type="component" value="Unassembled WGS sequence"/>
</dbReference>
<sequence length="51" mass="5793">MITYFTFIISFASKCRVIGKCAIILLATSRRKCEFCRSVLLDSVSHDGEFD</sequence>
<reference evidence="1 2" key="1">
    <citation type="submission" date="2016-05" db="EMBL/GenBank/DDBJ databases">
        <title>Single-cell genome of chain-forming Candidatus Thiomargarita nelsonii and comparison to other large sulfur-oxidizing bacteria.</title>
        <authorList>
            <person name="Winkel M."/>
            <person name="Salman V."/>
            <person name="Woyke T."/>
            <person name="Schulz-Vogt H."/>
            <person name="Richter M."/>
            <person name="Flood B."/>
            <person name="Bailey J."/>
            <person name="Amann R."/>
            <person name="Mussmann M."/>
        </authorList>
    </citation>
    <scope>NUCLEOTIDE SEQUENCE [LARGE SCALE GENOMIC DNA]</scope>
    <source>
        <strain evidence="1 2">THI036</strain>
    </source>
</reference>
<name>A0A176RTF3_9GAMM</name>
<comment type="caution">
    <text evidence="1">The sequence shown here is derived from an EMBL/GenBank/DDBJ whole genome shotgun (WGS) entry which is preliminary data.</text>
</comment>
<dbReference type="AlphaFoldDB" id="A0A176RTF3"/>
<evidence type="ECO:0000313" key="1">
    <source>
        <dbReference type="EMBL" id="OAD19015.1"/>
    </source>
</evidence>
<organism evidence="1 2">
    <name type="scientific">Candidatus Thiomargarita nelsonii</name>
    <dbReference type="NCBI Taxonomy" id="1003181"/>
    <lineage>
        <taxon>Bacteria</taxon>
        <taxon>Pseudomonadati</taxon>
        <taxon>Pseudomonadota</taxon>
        <taxon>Gammaproteobacteria</taxon>
        <taxon>Thiotrichales</taxon>
        <taxon>Thiotrichaceae</taxon>
        <taxon>Thiomargarita</taxon>
    </lineage>
</organism>
<protein>
    <submittedName>
        <fullName evidence="1">Uncharacterized protein</fullName>
    </submittedName>
</protein>
<gene>
    <name evidence="1" type="ORF">THIOM_005374</name>
</gene>